<keyword evidence="1" id="KW-0694">RNA-binding</keyword>
<dbReference type="Gene3D" id="3.10.290.10">
    <property type="entry name" value="RNA-binding S4 domain"/>
    <property type="match status" value="1"/>
</dbReference>
<evidence type="ECO:0000313" key="4">
    <source>
        <dbReference type="Proteomes" id="UP001232445"/>
    </source>
</evidence>
<comment type="caution">
    <text evidence="3">The sequence shown here is derived from an EMBL/GenBank/DDBJ whole genome shotgun (WGS) entry which is preliminary data.</text>
</comment>
<dbReference type="PANTHER" id="PTHR13633">
    <property type="entry name" value="MITOCHONDRIAL TRANSCRIPTION RESCUE FACTOR 1"/>
    <property type="match status" value="1"/>
</dbReference>
<dbReference type="Gene3D" id="3.30.1370.160">
    <property type="match status" value="1"/>
</dbReference>
<organism evidence="3 4">
    <name type="scientific">Caldalkalibacillus uzonensis</name>
    <dbReference type="NCBI Taxonomy" id="353224"/>
    <lineage>
        <taxon>Bacteria</taxon>
        <taxon>Bacillati</taxon>
        <taxon>Bacillota</taxon>
        <taxon>Bacilli</taxon>
        <taxon>Bacillales</taxon>
        <taxon>Bacillaceae</taxon>
        <taxon>Caldalkalibacillus</taxon>
    </lineage>
</organism>
<dbReference type="RefSeq" id="WP_307338911.1">
    <property type="nucleotide sequence ID" value="NZ_JAUSUQ010000006.1"/>
</dbReference>
<dbReference type="SMART" id="SM00363">
    <property type="entry name" value="S4"/>
    <property type="match status" value="1"/>
</dbReference>
<evidence type="ECO:0000313" key="3">
    <source>
        <dbReference type="EMBL" id="MDQ0339240.1"/>
    </source>
</evidence>
<feature type="domain" description="RNA-binding S4" evidence="2">
    <location>
        <begin position="181"/>
        <end position="241"/>
    </location>
</feature>
<dbReference type="Pfam" id="PF17774">
    <property type="entry name" value="YlmH_RBD"/>
    <property type="match status" value="1"/>
</dbReference>
<dbReference type="CDD" id="cd00165">
    <property type="entry name" value="S4"/>
    <property type="match status" value="1"/>
</dbReference>
<evidence type="ECO:0000256" key="1">
    <source>
        <dbReference type="PROSITE-ProRule" id="PRU00182"/>
    </source>
</evidence>
<dbReference type="InterPro" id="IPR002942">
    <property type="entry name" value="S4_RNA-bd"/>
</dbReference>
<proteinExistence type="predicted"/>
<name>A0ABU0CUP2_9BACI</name>
<dbReference type="InterPro" id="IPR036986">
    <property type="entry name" value="S4_RNA-bd_sf"/>
</dbReference>
<reference evidence="3 4" key="1">
    <citation type="submission" date="2023-07" db="EMBL/GenBank/DDBJ databases">
        <title>Genomic Encyclopedia of Type Strains, Phase IV (KMG-IV): sequencing the most valuable type-strain genomes for metagenomic binning, comparative biology and taxonomic classification.</title>
        <authorList>
            <person name="Goeker M."/>
        </authorList>
    </citation>
    <scope>NUCLEOTIDE SEQUENCE [LARGE SCALE GENOMIC DNA]</scope>
    <source>
        <strain evidence="3 4">DSM 17740</strain>
    </source>
</reference>
<evidence type="ECO:0000259" key="2">
    <source>
        <dbReference type="SMART" id="SM00363"/>
    </source>
</evidence>
<dbReference type="PANTHER" id="PTHR13633:SF3">
    <property type="entry name" value="MITOCHONDRIAL TRANSCRIPTION RESCUE FACTOR 1"/>
    <property type="match status" value="1"/>
</dbReference>
<keyword evidence="4" id="KW-1185">Reference proteome</keyword>
<gene>
    <name evidence="3" type="ORF">J2S00_002026</name>
</gene>
<dbReference type="SUPFAM" id="SSF55174">
    <property type="entry name" value="Alpha-L RNA-binding motif"/>
    <property type="match status" value="1"/>
</dbReference>
<accession>A0ABU0CUP2</accession>
<dbReference type="EMBL" id="JAUSUQ010000006">
    <property type="protein sequence ID" value="MDQ0339240.1"/>
    <property type="molecule type" value="Genomic_DNA"/>
</dbReference>
<sequence>MEHLKQHFRTEERPFVERITEWAELVGVRHQPRLTPFLNPREQFIIRSVVGHIPDVSVTLWGGYDQAERKRALIIPAYWDAGHKEFQLSLLAIEHSQAGEITHRDVLGSLLGLGIKREVVGDILITPETKQVIVVKEMEEYIRLYLTQIGRQRVKIERVEWSALSVPDETWDQLTAVVSSLRLDVIVAECIRLSRAKAMQLIKSGRVKVNWKTEDHPAETVSEGDTISIKGFGRFLFKEIDRKTRKDKFRIYLGFKK</sequence>
<dbReference type="PROSITE" id="PS50889">
    <property type="entry name" value="S4"/>
    <property type="match status" value="1"/>
</dbReference>
<dbReference type="InterPro" id="IPR012677">
    <property type="entry name" value="Nucleotide-bd_a/b_plait_sf"/>
</dbReference>
<dbReference type="Proteomes" id="UP001232445">
    <property type="component" value="Unassembled WGS sequence"/>
</dbReference>
<dbReference type="Pfam" id="PF01479">
    <property type="entry name" value="S4"/>
    <property type="match status" value="1"/>
</dbReference>
<dbReference type="Gene3D" id="3.30.70.330">
    <property type="match status" value="1"/>
</dbReference>
<protein>
    <submittedName>
        <fullName evidence="3">RNA-binding protein YlmH</fullName>
    </submittedName>
</protein>
<dbReference type="InterPro" id="IPR040591">
    <property type="entry name" value="RqcP2_RBD"/>
</dbReference>